<proteinExistence type="predicted"/>
<dbReference type="AlphaFoldDB" id="A0A6V7V828"/>
<organism evidence="8 9">
    <name type="scientific">Meloidogyne enterolobii</name>
    <name type="common">Root-knot nematode worm</name>
    <name type="synonym">Meloidogyne mayaguensis</name>
    <dbReference type="NCBI Taxonomy" id="390850"/>
    <lineage>
        <taxon>Eukaryota</taxon>
        <taxon>Metazoa</taxon>
        <taxon>Ecdysozoa</taxon>
        <taxon>Nematoda</taxon>
        <taxon>Chromadorea</taxon>
        <taxon>Rhabditida</taxon>
        <taxon>Tylenchina</taxon>
        <taxon>Tylenchomorpha</taxon>
        <taxon>Tylenchoidea</taxon>
        <taxon>Meloidogynidae</taxon>
        <taxon>Meloidogyninae</taxon>
        <taxon>Meloidogyne</taxon>
    </lineage>
</organism>
<accession>A0A6V7V828</accession>
<dbReference type="EMBL" id="CAJEWN010000178">
    <property type="protein sequence ID" value="CAD2171115.1"/>
    <property type="molecule type" value="Genomic_DNA"/>
</dbReference>
<name>A0A6V7V828_MELEN</name>
<dbReference type="GO" id="GO:0005524">
    <property type="term" value="F:ATP binding"/>
    <property type="evidence" value="ECO:0007669"/>
    <property type="project" value="UniProtKB-KW"/>
</dbReference>
<dbReference type="GO" id="GO:0043139">
    <property type="term" value="F:5'-3' DNA helicase activity"/>
    <property type="evidence" value="ECO:0007669"/>
    <property type="project" value="TreeGrafter"/>
</dbReference>
<dbReference type="CDD" id="cd18808">
    <property type="entry name" value="SF1_C_Upf1"/>
    <property type="match status" value="1"/>
</dbReference>
<feature type="domain" description="CCHC-type" evidence="7">
    <location>
        <begin position="247"/>
        <end position="260"/>
    </location>
</feature>
<dbReference type="InterPro" id="IPR001878">
    <property type="entry name" value="Znf_CCHC"/>
</dbReference>
<dbReference type="Gene3D" id="3.40.50.300">
    <property type="entry name" value="P-loop containing nucleotide triphosphate hydrolases"/>
    <property type="match status" value="1"/>
</dbReference>
<dbReference type="InterPro" id="IPR047187">
    <property type="entry name" value="SF1_C_Upf1"/>
</dbReference>
<dbReference type="InterPro" id="IPR027417">
    <property type="entry name" value="P-loop_NTPase"/>
</dbReference>
<keyword evidence="5" id="KW-0863">Zinc-finger</keyword>
<dbReference type="Pfam" id="PF13087">
    <property type="entry name" value="AAA_12"/>
    <property type="match status" value="1"/>
</dbReference>
<evidence type="ECO:0000259" key="7">
    <source>
        <dbReference type="PROSITE" id="PS50158"/>
    </source>
</evidence>
<dbReference type="PROSITE" id="PS50158">
    <property type="entry name" value="ZF_CCHC"/>
    <property type="match status" value="1"/>
</dbReference>
<evidence type="ECO:0000313" key="9">
    <source>
        <dbReference type="Proteomes" id="UP000580250"/>
    </source>
</evidence>
<dbReference type="PANTHER" id="PTHR43788:SF16">
    <property type="entry name" value="HELICASE WITH ZINC FINGER 2"/>
    <property type="match status" value="1"/>
</dbReference>
<keyword evidence="5" id="KW-0862">Zinc</keyword>
<dbReference type="OrthoDB" id="5876623at2759"/>
<keyword evidence="2" id="KW-0378">Hydrolase</keyword>
<dbReference type="Proteomes" id="UP000580250">
    <property type="component" value="Unassembled WGS sequence"/>
</dbReference>
<keyword evidence="3" id="KW-0347">Helicase</keyword>
<dbReference type="GO" id="GO:0008270">
    <property type="term" value="F:zinc ion binding"/>
    <property type="evidence" value="ECO:0007669"/>
    <property type="project" value="UniProtKB-KW"/>
</dbReference>
<dbReference type="Gene3D" id="4.10.60.10">
    <property type="entry name" value="Zinc finger, CCHC-type"/>
    <property type="match status" value="1"/>
</dbReference>
<keyword evidence="5" id="KW-0479">Metal-binding</keyword>
<dbReference type="GO" id="GO:0016787">
    <property type="term" value="F:hydrolase activity"/>
    <property type="evidence" value="ECO:0007669"/>
    <property type="project" value="UniProtKB-KW"/>
</dbReference>
<feature type="compositionally biased region" description="Low complexity" evidence="6">
    <location>
        <begin position="227"/>
        <end position="243"/>
    </location>
</feature>
<keyword evidence="4" id="KW-0067">ATP-binding</keyword>
<dbReference type="InterPro" id="IPR036875">
    <property type="entry name" value="Znf_CCHC_sf"/>
</dbReference>
<evidence type="ECO:0000256" key="1">
    <source>
        <dbReference type="ARBA" id="ARBA00022741"/>
    </source>
</evidence>
<sequence>MDRLTRQTPINLPCKNMPLVLIHQVDPMVQYPTSFSANNPEQTRTVVDLLMVLRTGFTGTVRVICFYAGQAKEVGVALAEREMADVIVSTADGCQGHEADLAIVVTTKAGLTTVDGSGAFWNDERRVNVALSRVKFGMIVIGDFKMLWTAGGIWRRFLKKALEKTVAVTPDYIEVMAEPEAEYENGVLVGPNGTVRASNFYDEWKEHDSNISQEAPSSEFVANLGFGQPSTSQPSTSRRSGQQARLCHRCRRSGHLAKDCLENSQPRRNERGRGRGRR</sequence>
<feature type="region of interest" description="Disordered" evidence="6">
    <location>
        <begin position="222"/>
        <end position="278"/>
    </location>
</feature>
<dbReference type="GO" id="GO:0003676">
    <property type="term" value="F:nucleic acid binding"/>
    <property type="evidence" value="ECO:0007669"/>
    <property type="project" value="InterPro"/>
</dbReference>
<evidence type="ECO:0000256" key="2">
    <source>
        <dbReference type="ARBA" id="ARBA00022801"/>
    </source>
</evidence>
<dbReference type="InterPro" id="IPR041679">
    <property type="entry name" value="DNA2/NAM7-like_C"/>
</dbReference>
<reference evidence="8 9" key="1">
    <citation type="submission" date="2020-08" db="EMBL/GenBank/DDBJ databases">
        <authorList>
            <person name="Koutsovoulos G."/>
            <person name="Danchin GJ E."/>
        </authorList>
    </citation>
    <scope>NUCLEOTIDE SEQUENCE [LARGE SCALE GENOMIC DNA]</scope>
</reference>
<feature type="compositionally biased region" description="Basic residues" evidence="6">
    <location>
        <begin position="246"/>
        <end position="255"/>
    </location>
</feature>
<keyword evidence="1" id="KW-0547">Nucleotide-binding</keyword>
<dbReference type="InterPro" id="IPR050534">
    <property type="entry name" value="Coronavir_polyprotein_1ab"/>
</dbReference>
<evidence type="ECO:0000256" key="6">
    <source>
        <dbReference type="SAM" id="MobiDB-lite"/>
    </source>
</evidence>
<evidence type="ECO:0000313" key="8">
    <source>
        <dbReference type="EMBL" id="CAD2171115.1"/>
    </source>
</evidence>
<dbReference type="GO" id="GO:0019899">
    <property type="term" value="F:enzyme binding"/>
    <property type="evidence" value="ECO:0007669"/>
    <property type="project" value="UniProtKB-ARBA"/>
</dbReference>
<evidence type="ECO:0000256" key="3">
    <source>
        <dbReference type="ARBA" id="ARBA00022806"/>
    </source>
</evidence>
<evidence type="ECO:0000256" key="4">
    <source>
        <dbReference type="ARBA" id="ARBA00022840"/>
    </source>
</evidence>
<dbReference type="SUPFAM" id="SSF52540">
    <property type="entry name" value="P-loop containing nucleoside triphosphate hydrolases"/>
    <property type="match status" value="1"/>
</dbReference>
<feature type="compositionally biased region" description="Basic and acidic residues" evidence="6">
    <location>
        <begin position="256"/>
        <end position="278"/>
    </location>
</feature>
<dbReference type="SUPFAM" id="SSF57756">
    <property type="entry name" value="Retrovirus zinc finger-like domains"/>
    <property type="match status" value="1"/>
</dbReference>
<dbReference type="PANTHER" id="PTHR43788">
    <property type="entry name" value="DNA2/NAM7 HELICASE FAMILY MEMBER"/>
    <property type="match status" value="1"/>
</dbReference>
<protein>
    <recommendedName>
        <fullName evidence="7">CCHC-type domain-containing protein</fullName>
    </recommendedName>
</protein>
<gene>
    <name evidence="8" type="ORF">MENT_LOCUS22556</name>
</gene>
<comment type="caution">
    <text evidence="8">The sequence shown here is derived from an EMBL/GenBank/DDBJ whole genome shotgun (WGS) entry which is preliminary data.</text>
</comment>
<evidence type="ECO:0000256" key="5">
    <source>
        <dbReference type="PROSITE-ProRule" id="PRU00047"/>
    </source>
</evidence>